<dbReference type="AlphaFoldDB" id="B8JG02"/>
<feature type="domain" description="HD-GYP" evidence="5">
    <location>
        <begin position="118"/>
        <end position="313"/>
    </location>
</feature>
<organism evidence="6 7">
    <name type="scientific">Anaeromyxobacter dehalogenans (strain ATCC BAA-258 / DSM 21875 / 2CP-1)</name>
    <dbReference type="NCBI Taxonomy" id="455488"/>
    <lineage>
        <taxon>Bacteria</taxon>
        <taxon>Pseudomonadati</taxon>
        <taxon>Myxococcota</taxon>
        <taxon>Myxococcia</taxon>
        <taxon>Myxococcales</taxon>
        <taxon>Cystobacterineae</taxon>
        <taxon>Anaeromyxobacteraceae</taxon>
        <taxon>Anaeromyxobacter</taxon>
    </lineage>
</organism>
<evidence type="ECO:0000259" key="4">
    <source>
        <dbReference type="PROSITE" id="PS51831"/>
    </source>
</evidence>
<dbReference type="InterPro" id="IPR052020">
    <property type="entry name" value="Cyclic_di-GMP/3'3'-cGAMP_PDE"/>
</dbReference>
<dbReference type="InterPro" id="IPR003660">
    <property type="entry name" value="HAMP_dom"/>
</dbReference>
<dbReference type="CDD" id="cd06225">
    <property type="entry name" value="HAMP"/>
    <property type="match status" value="1"/>
</dbReference>
<name>B8JG02_ANAD2</name>
<keyword evidence="2" id="KW-0732">Signal</keyword>
<feature type="transmembrane region" description="Helical" evidence="1">
    <location>
        <begin position="33"/>
        <end position="56"/>
    </location>
</feature>
<dbReference type="EMBL" id="CP001359">
    <property type="protein sequence ID" value="ACL64590.1"/>
    <property type="molecule type" value="Genomic_DNA"/>
</dbReference>
<dbReference type="Proteomes" id="UP000007089">
    <property type="component" value="Chromosome"/>
</dbReference>
<evidence type="ECO:0000256" key="1">
    <source>
        <dbReference type="SAM" id="Phobius"/>
    </source>
</evidence>
<keyword evidence="7" id="KW-1185">Reference proteome</keyword>
<protein>
    <submittedName>
        <fullName evidence="6">Metal dependent phosphohydrolase</fullName>
    </submittedName>
</protein>
<dbReference type="InterPro" id="IPR006674">
    <property type="entry name" value="HD_domain"/>
</dbReference>
<keyword evidence="1" id="KW-1133">Transmembrane helix</keyword>
<reference evidence="6" key="1">
    <citation type="submission" date="2009-01" db="EMBL/GenBank/DDBJ databases">
        <title>Complete sequence of Anaeromyxobacter dehalogenans 2CP-1.</title>
        <authorList>
            <consortium name="US DOE Joint Genome Institute"/>
            <person name="Lucas S."/>
            <person name="Copeland A."/>
            <person name="Lapidus A."/>
            <person name="Glavina del Rio T."/>
            <person name="Dalin E."/>
            <person name="Tice H."/>
            <person name="Bruce D."/>
            <person name="Goodwin L."/>
            <person name="Pitluck S."/>
            <person name="Saunders E."/>
            <person name="Brettin T."/>
            <person name="Detter J.C."/>
            <person name="Han C."/>
            <person name="Larimer F."/>
            <person name="Land M."/>
            <person name="Hauser L."/>
            <person name="Kyrpides N."/>
            <person name="Ovchinnikova G."/>
            <person name="Beliaev A.S."/>
            <person name="Richardson P."/>
        </authorList>
    </citation>
    <scope>NUCLEOTIDE SEQUENCE</scope>
    <source>
        <strain evidence="6">2CP-1</strain>
    </source>
</reference>
<dbReference type="CDD" id="cd00077">
    <property type="entry name" value="HDc"/>
    <property type="match status" value="1"/>
</dbReference>
<dbReference type="PROSITE" id="PS51832">
    <property type="entry name" value="HD_GYP"/>
    <property type="match status" value="1"/>
</dbReference>
<dbReference type="SUPFAM" id="SSF158472">
    <property type="entry name" value="HAMP domain-like"/>
    <property type="match status" value="1"/>
</dbReference>
<dbReference type="GO" id="GO:0007165">
    <property type="term" value="P:signal transduction"/>
    <property type="evidence" value="ECO:0007669"/>
    <property type="project" value="InterPro"/>
</dbReference>
<sequence length="317" mass="33331">MRVFRTLFLSMLAASALPTAVLAVVLVQDRGGLGAAPAAAVLGSAALSAILSAFVARRFTEPIRASVQGALEIARGRFGRQLAVRSRDELGDLAHAFNHMSRELAGYDAENRRLVAALERGYLDTIRSLASAIDAKDPYTRGHSQRVAELAVEIGRELGLGPQALLALEYGGVLHDVGKIGIPDHVLAKPVPLTAEEMALMREHPRIGAEIVGGVAFLREALPAIRCHHERWDGAGYPDRLAGGDIPLAARIVNAADTWDACTSDRPYQAALAPGAAAGVLAELRGAQLDPAVHDALLAVLRRRGALPPAGSAESAA</sequence>
<dbReference type="PROSITE" id="PS51831">
    <property type="entry name" value="HD"/>
    <property type="match status" value="1"/>
</dbReference>
<dbReference type="PANTHER" id="PTHR45228">
    <property type="entry name" value="CYCLIC DI-GMP PHOSPHODIESTERASE TM_0186-RELATED"/>
    <property type="match status" value="1"/>
</dbReference>
<gene>
    <name evidence="6" type="ordered locus">A2cp1_1246</name>
</gene>
<keyword evidence="1" id="KW-0472">Membrane</keyword>
<dbReference type="SMART" id="SM00471">
    <property type="entry name" value="HDc"/>
    <property type="match status" value="1"/>
</dbReference>
<dbReference type="KEGG" id="acp:A2cp1_1246"/>
<dbReference type="Gene3D" id="1.10.3210.10">
    <property type="entry name" value="Hypothetical protein af1432"/>
    <property type="match status" value="1"/>
</dbReference>
<evidence type="ECO:0000313" key="7">
    <source>
        <dbReference type="Proteomes" id="UP000007089"/>
    </source>
</evidence>
<feature type="signal peptide" evidence="2">
    <location>
        <begin position="1"/>
        <end position="23"/>
    </location>
</feature>
<dbReference type="SMART" id="SM00304">
    <property type="entry name" value="HAMP"/>
    <property type="match status" value="1"/>
</dbReference>
<accession>B8JG02</accession>
<dbReference type="GO" id="GO:0016020">
    <property type="term" value="C:membrane"/>
    <property type="evidence" value="ECO:0007669"/>
    <property type="project" value="InterPro"/>
</dbReference>
<dbReference type="SUPFAM" id="SSF109604">
    <property type="entry name" value="HD-domain/PDEase-like"/>
    <property type="match status" value="1"/>
</dbReference>
<evidence type="ECO:0000256" key="2">
    <source>
        <dbReference type="SAM" id="SignalP"/>
    </source>
</evidence>
<dbReference type="Pfam" id="PF00672">
    <property type="entry name" value="HAMP"/>
    <property type="match status" value="1"/>
</dbReference>
<keyword evidence="1" id="KW-0812">Transmembrane</keyword>
<feature type="domain" description="HD" evidence="4">
    <location>
        <begin position="140"/>
        <end position="262"/>
    </location>
</feature>
<dbReference type="InterPro" id="IPR037522">
    <property type="entry name" value="HD_GYP_dom"/>
</dbReference>
<evidence type="ECO:0000313" key="6">
    <source>
        <dbReference type="EMBL" id="ACL64590.1"/>
    </source>
</evidence>
<feature type="chain" id="PRO_5002875242" evidence="2">
    <location>
        <begin position="24"/>
        <end position="317"/>
    </location>
</feature>
<dbReference type="PROSITE" id="PS50885">
    <property type="entry name" value="HAMP"/>
    <property type="match status" value="1"/>
</dbReference>
<dbReference type="Pfam" id="PF13487">
    <property type="entry name" value="HD_5"/>
    <property type="match status" value="1"/>
</dbReference>
<evidence type="ECO:0000259" key="5">
    <source>
        <dbReference type="PROSITE" id="PS51832"/>
    </source>
</evidence>
<evidence type="ECO:0000259" key="3">
    <source>
        <dbReference type="PROSITE" id="PS50885"/>
    </source>
</evidence>
<dbReference type="RefSeq" id="WP_012632569.1">
    <property type="nucleotide sequence ID" value="NC_011891.1"/>
</dbReference>
<feature type="domain" description="HAMP" evidence="3">
    <location>
        <begin position="57"/>
        <end position="109"/>
    </location>
</feature>
<dbReference type="HOGENOM" id="CLU_000445_92_0_7"/>
<dbReference type="Gene3D" id="6.10.340.10">
    <property type="match status" value="1"/>
</dbReference>
<dbReference type="GO" id="GO:0016787">
    <property type="term" value="F:hydrolase activity"/>
    <property type="evidence" value="ECO:0007669"/>
    <property type="project" value="UniProtKB-KW"/>
</dbReference>
<dbReference type="InterPro" id="IPR003607">
    <property type="entry name" value="HD/PDEase_dom"/>
</dbReference>
<proteinExistence type="predicted"/>